<dbReference type="AlphaFoldDB" id="A0A1F5GC47"/>
<evidence type="ECO:0000313" key="2">
    <source>
        <dbReference type="Proteomes" id="UP000177369"/>
    </source>
</evidence>
<dbReference type="Proteomes" id="UP000177369">
    <property type="component" value="Unassembled WGS sequence"/>
</dbReference>
<reference evidence="1 2" key="1">
    <citation type="journal article" date="2016" name="Nat. Commun.">
        <title>Thousands of microbial genomes shed light on interconnected biogeochemical processes in an aquifer system.</title>
        <authorList>
            <person name="Anantharaman K."/>
            <person name="Brown C.T."/>
            <person name="Hug L.A."/>
            <person name="Sharon I."/>
            <person name="Castelle C.J."/>
            <person name="Probst A.J."/>
            <person name="Thomas B.C."/>
            <person name="Singh A."/>
            <person name="Wilkins M.J."/>
            <person name="Karaoz U."/>
            <person name="Brodie E.L."/>
            <person name="Williams K.H."/>
            <person name="Hubbard S.S."/>
            <person name="Banfield J.F."/>
        </authorList>
    </citation>
    <scope>NUCLEOTIDE SEQUENCE [LARGE SCALE GENOMIC DNA]</scope>
</reference>
<organism evidence="1 2">
    <name type="scientific">Candidatus Curtissbacteria bacterium RIFCSPHIGHO2_02_FULL_40_16b</name>
    <dbReference type="NCBI Taxonomy" id="1797714"/>
    <lineage>
        <taxon>Bacteria</taxon>
        <taxon>Candidatus Curtissiibacteriota</taxon>
    </lineage>
</organism>
<name>A0A1F5GC47_9BACT</name>
<accession>A0A1F5GC47</accession>
<evidence type="ECO:0000313" key="1">
    <source>
        <dbReference type="EMBL" id="OGD89441.1"/>
    </source>
</evidence>
<dbReference type="Pfam" id="PF10127">
    <property type="entry name" value="RlaP"/>
    <property type="match status" value="1"/>
</dbReference>
<gene>
    <name evidence="1" type="ORF">A3D04_04560</name>
</gene>
<dbReference type="PANTHER" id="PTHR34817">
    <property type="entry name" value="NUCLEOTIDYLTRANSFERASE"/>
    <property type="match status" value="1"/>
</dbReference>
<protein>
    <submittedName>
        <fullName evidence="1">Uncharacterized protein</fullName>
    </submittedName>
</protein>
<proteinExistence type="predicted"/>
<dbReference type="PANTHER" id="PTHR34817:SF2">
    <property type="entry name" value="NUCLEOTIDYLTRANSFERASE"/>
    <property type="match status" value="1"/>
</dbReference>
<dbReference type="EMBL" id="MFBD01000003">
    <property type="protein sequence ID" value="OGD89441.1"/>
    <property type="molecule type" value="Genomic_DNA"/>
</dbReference>
<comment type="caution">
    <text evidence="1">The sequence shown here is derived from an EMBL/GenBank/DDBJ whole genome shotgun (WGS) entry which is preliminary data.</text>
</comment>
<sequence>MIEYQTSDLLDINGWDVKKALKLFKNSNPPLYKWLHSPIVYLEKSNFSKKLRTLMPKFYSSAACTHHYLSMAKRNYKAYLSHPKVNVKKYFYVLRPILACMWIEKYKTMPPMEFEKLFEAQDLKSQFRENVRKLLKKKQSGEELDVQDRIKVINEFLIEKINYFEEYTRILKVKRDIDVRPLDNLFKETLF</sequence>
<dbReference type="InterPro" id="IPR018775">
    <property type="entry name" value="RlaP"/>
</dbReference>